<keyword evidence="2" id="KW-1185">Reference proteome</keyword>
<gene>
    <name evidence="1" type="ORF">OC610_25425</name>
</gene>
<sequence length="121" mass="13313">MTRIIEILTYTLRPGSGLDFHKVMQDVSVPLHLEAGMDVVSYGCSLHDSDNYHLIRSYESESHRQVSQAVFYASAAWKQGPREDIISQIETSTTIVMALAQDAIDAIRASVDLSGAEARSA</sequence>
<dbReference type="RefSeq" id="WP_264431780.1">
    <property type="nucleotide sequence ID" value="NZ_JAOSHO010000627.1"/>
</dbReference>
<evidence type="ECO:0000313" key="1">
    <source>
        <dbReference type="EMBL" id="MCW1247781.1"/>
    </source>
</evidence>
<dbReference type="Proteomes" id="UP001061999">
    <property type="component" value="Unassembled WGS sequence"/>
</dbReference>
<dbReference type="SUPFAM" id="SSF54909">
    <property type="entry name" value="Dimeric alpha+beta barrel"/>
    <property type="match status" value="1"/>
</dbReference>
<dbReference type="InterPro" id="IPR011008">
    <property type="entry name" value="Dimeric_a/b-barrel"/>
</dbReference>
<evidence type="ECO:0000313" key="2">
    <source>
        <dbReference type="Proteomes" id="UP001061999"/>
    </source>
</evidence>
<comment type="caution">
    <text evidence="1">The sequence shown here is derived from an EMBL/GenBank/DDBJ whole genome shotgun (WGS) entry which is preliminary data.</text>
</comment>
<name>A0ABT3FFC8_9PSED</name>
<dbReference type="Gene3D" id="3.30.70.100">
    <property type="match status" value="1"/>
</dbReference>
<reference evidence="1" key="1">
    <citation type="submission" date="2022-07" db="EMBL/GenBank/DDBJ databases">
        <title>Pseudomonas agronomica sp. nov.: a novel bacterium with biotechnological application in the synthesis of biofertilizers from valorized agricultural residues.</title>
        <authorList>
            <person name="Robas M."/>
            <person name="Fernandez V.M."/>
            <person name="Luna L."/>
            <person name="Provanza A."/>
            <person name="Jimenez P.A."/>
        </authorList>
    </citation>
    <scope>NUCLEOTIDE SEQUENCE</scope>
    <source>
        <strain evidence="1">SAICEU22T</strain>
    </source>
</reference>
<dbReference type="EMBL" id="JAOSHO010000627">
    <property type="protein sequence ID" value="MCW1247781.1"/>
    <property type="molecule type" value="Genomic_DNA"/>
</dbReference>
<proteinExistence type="predicted"/>
<protein>
    <submittedName>
        <fullName evidence="1">NIPSNAP family protein</fullName>
    </submittedName>
</protein>
<accession>A0ABT3FFC8</accession>
<organism evidence="1 2">
    <name type="scientific">Pseudomonas agronomica</name>
    <dbReference type="NCBI Taxonomy" id="2979328"/>
    <lineage>
        <taxon>Bacteria</taxon>
        <taxon>Pseudomonadati</taxon>
        <taxon>Pseudomonadota</taxon>
        <taxon>Gammaproteobacteria</taxon>
        <taxon>Pseudomonadales</taxon>
        <taxon>Pseudomonadaceae</taxon>
        <taxon>Pseudomonas</taxon>
    </lineage>
</organism>